<dbReference type="InterPro" id="IPR006076">
    <property type="entry name" value="FAD-dep_OxRdtase"/>
</dbReference>
<dbReference type="Gene3D" id="3.50.50.60">
    <property type="entry name" value="FAD/NAD(P)-binding domain"/>
    <property type="match status" value="2"/>
</dbReference>
<name>A0A2A4SL24_9DELT</name>
<dbReference type="Proteomes" id="UP000218113">
    <property type="component" value="Unassembled WGS sequence"/>
</dbReference>
<keyword evidence="1" id="KW-0560">Oxidoreductase</keyword>
<dbReference type="Gene3D" id="3.30.9.10">
    <property type="entry name" value="D-Amino Acid Oxidase, subunit A, domain 2"/>
    <property type="match status" value="1"/>
</dbReference>
<dbReference type="SUPFAM" id="SSF51905">
    <property type="entry name" value="FAD/NAD(P)-binding domain"/>
    <property type="match status" value="1"/>
</dbReference>
<keyword evidence="2" id="KW-0812">Transmembrane</keyword>
<dbReference type="InterPro" id="IPR036188">
    <property type="entry name" value="FAD/NAD-bd_sf"/>
</dbReference>
<keyword evidence="2" id="KW-1133">Transmembrane helix</keyword>
<dbReference type="EMBL" id="NVSR01000175">
    <property type="protein sequence ID" value="PCI21759.1"/>
    <property type="molecule type" value="Genomic_DNA"/>
</dbReference>
<dbReference type="SUPFAM" id="SSF54373">
    <property type="entry name" value="FAD-linked reductases, C-terminal domain"/>
    <property type="match status" value="1"/>
</dbReference>
<keyword evidence="2" id="KW-0472">Membrane</keyword>
<protein>
    <submittedName>
        <fullName evidence="4">FAD-dependent oxidoreductase</fullName>
    </submittedName>
</protein>
<evidence type="ECO:0000256" key="2">
    <source>
        <dbReference type="SAM" id="Phobius"/>
    </source>
</evidence>
<comment type="caution">
    <text evidence="4">The sequence shown here is derived from an EMBL/GenBank/DDBJ whole genome shotgun (WGS) entry which is preliminary data.</text>
</comment>
<proteinExistence type="predicted"/>
<evidence type="ECO:0000259" key="3">
    <source>
        <dbReference type="Pfam" id="PF01266"/>
    </source>
</evidence>
<dbReference type="GO" id="GO:0005737">
    <property type="term" value="C:cytoplasm"/>
    <property type="evidence" value="ECO:0007669"/>
    <property type="project" value="TreeGrafter"/>
</dbReference>
<dbReference type="AlphaFoldDB" id="A0A2A4SL24"/>
<evidence type="ECO:0000256" key="1">
    <source>
        <dbReference type="ARBA" id="ARBA00023002"/>
    </source>
</evidence>
<sequence>MKNQQEIIVIGGGVIGVSVAHYLRKTNRSVTLLEKGDICSGASHGNAGLFSCENPIPMAAPGVIKDAIGWMFDKDSPFSIKPRLDLDLLRWLLQFNSACRTKPMLKAISIFQEMKRIGDALIEELTASHNIDCGMEKKGRLILYRDAANFEKGVKSIEFLKQFGINVQVLDKEAVRKKEPNLTAAVVGGLYYSEYIHVIPGQFVHGLADVVEQQGGTLKTNTEVIGFETKNKRISKVITNRGDFYADQVILAAGAWSPIVARDLGIKVPIQPAKGYSITVKRPETCPGLPLSLADDKVAVTPMGDSLRFSSTLELAGYDLSINRRRIASTRRAVNAYLPGMENLELIELWSGLRPNTPDTLPLIGRSESFDNLIMATGHDVLGMTHALITGKIVSQIVANEAPVVDISPFRPERFN</sequence>
<evidence type="ECO:0000313" key="5">
    <source>
        <dbReference type="Proteomes" id="UP000218113"/>
    </source>
</evidence>
<gene>
    <name evidence="4" type="ORF">COB67_13850</name>
</gene>
<evidence type="ECO:0000313" key="4">
    <source>
        <dbReference type="EMBL" id="PCI21759.1"/>
    </source>
</evidence>
<reference evidence="5" key="1">
    <citation type="submission" date="2017-08" db="EMBL/GenBank/DDBJ databases">
        <title>A dynamic microbial community with high functional redundancy inhabits the cold, oxic subseafloor aquifer.</title>
        <authorList>
            <person name="Tully B.J."/>
            <person name="Wheat C.G."/>
            <person name="Glazer B.T."/>
            <person name="Huber J.A."/>
        </authorList>
    </citation>
    <scope>NUCLEOTIDE SEQUENCE [LARGE SCALE GENOMIC DNA]</scope>
</reference>
<organism evidence="4 5">
    <name type="scientific">SAR324 cluster bacterium</name>
    <dbReference type="NCBI Taxonomy" id="2024889"/>
    <lineage>
        <taxon>Bacteria</taxon>
        <taxon>Deltaproteobacteria</taxon>
        <taxon>SAR324 cluster</taxon>
    </lineage>
</organism>
<accession>A0A2A4SL24</accession>
<feature type="domain" description="FAD dependent oxidoreductase" evidence="3">
    <location>
        <begin position="7"/>
        <end position="396"/>
    </location>
</feature>
<dbReference type="PANTHER" id="PTHR13847:SF289">
    <property type="entry name" value="GLYCINE OXIDASE"/>
    <property type="match status" value="1"/>
</dbReference>
<dbReference type="Pfam" id="PF01266">
    <property type="entry name" value="DAO"/>
    <property type="match status" value="1"/>
</dbReference>
<dbReference type="GO" id="GO:0016491">
    <property type="term" value="F:oxidoreductase activity"/>
    <property type="evidence" value="ECO:0007669"/>
    <property type="project" value="UniProtKB-KW"/>
</dbReference>
<dbReference type="PANTHER" id="PTHR13847">
    <property type="entry name" value="SARCOSINE DEHYDROGENASE-RELATED"/>
    <property type="match status" value="1"/>
</dbReference>
<feature type="transmembrane region" description="Helical" evidence="2">
    <location>
        <begin position="7"/>
        <end position="23"/>
    </location>
</feature>